<dbReference type="InterPro" id="IPR025558">
    <property type="entry name" value="DUF4283"/>
</dbReference>
<dbReference type="PANTHER" id="PTHR31286">
    <property type="entry name" value="GLYCINE-RICH CELL WALL STRUCTURAL PROTEIN 1.8-LIKE"/>
    <property type="match status" value="1"/>
</dbReference>
<sequence>MEEDVAFTDHGDPGGLKGAEQVPQRCSKKAKQTGGLEEERPRISFKEMLLGQPSRRTVDENEVDRMEESEMDEFLNDEAVDEITGLIPKVQSKDGAMELIDLGEGFFLTKFSTKADYYHALTGGPWLIHDYYVTVRRWHPWFHAQKAKVTSTVVWVHLPQLPIEFFEEEVLFKIGKAIGKPLKTDNNTANALRGKFARICIEVHLDKPLISRLCIRNGVQRMEYEGLHTICFSCGRVRHNSTSCGEFKAKEAMVIQETQSEVSRENGFSINSEENRDQGLGPWMIVARKQKFHRNRNQIDKGKVNESSKDAHQHQTGPVRGQLRTLIWDNLQVPTMEKKSKIEEAIGGKEMRREKKTDRRIENPETIKMRGGLVDLGLTSVLMKNKGPIENLGEQGSIEECLGLILGLQNCGDQELPEEVCKALRNPMGDFGSDDDDVQIFDPCEIGPVLDPRISNTTVTSQCQGEQSIESRGTSWFSGDESN</sequence>
<feature type="region of interest" description="Disordered" evidence="1">
    <location>
        <begin position="458"/>
        <end position="483"/>
    </location>
</feature>
<proteinExistence type="predicted"/>
<protein>
    <recommendedName>
        <fullName evidence="2">DUF4283 domain-containing protein</fullName>
    </recommendedName>
</protein>
<organism evidence="3 4">
    <name type="scientific">Dillenia turbinata</name>
    <dbReference type="NCBI Taxonomy" id="194707"/>
    <lineage>
        <taxon>Eukaryota</taxon>
        <taxon>Viridiplantae</taxon>
        <taxon>Streptophyta</taxon>
        <taxon>Embryophyta</taxon>
        <taxon>Tracheophyta</taxon>
        <taxon>Spermatophyta</taxon>
        <taxon>Magnoliopsida</taxon>
        <taxon>eudicotyledons</taxon>
        <taxon>Gunneridae</taxon>
        <taxon>Pentapetalae</taxon>
        <taxon>Dilleniales</taxon>
        <taxon>Dilleniaceae</taxon>
        <taxon>Dillenia</taxon>
    </lineage>
</organism>
<feature type="domain" description="DUF4283" evidence="2">
    <location>
        <begin position="81"/>
        <end position="144"/>
    </location>
</feature>
<evidence type="ECO:0000256" key="1">
    <source>
        <dbReference type="SAM" id="MobiDB-lite"/>
    </source>
</evidence>
<dbReference type="PANTHER" id="PTHR31286:SF99">
    <property type="entry name" value="DUF4283 DOMAIN-CONTAINING PROTEIN"/>
    <property type="match status" value="1"/>
</dbReference>
<dbReference type="AlphaFoldDB" id="A0AAN8ZRI6"/>
<name>A0AAN8ZRI6_9MAGN</name>
<evidence type="ECO:0000313" key="3">
    <source>
        <dbReference type="EMBL" id="KAK6944178.1"/>
    </source>
</evidence>
<dbReference type="Pfam" id="PF14111">
    <property type="entry name" value="DUF4283"/>
    <property type="match status" value="1"/>
</dbReference>
<dbReference type="EMBL" id="JBAMMX010000003">
    <property type="protein sequence ID" value="KAK6944178.1"/>
    <property type="molecule type" value="Genomic_DNA"/>
</dbReference>
<keyword evidence="4" id="KW-1185">Reference proteome</keyword>
<evidence type="ECO:0000313" key="4">
    <source>
        <dbReference type="Proteomes" id="UP001370490"/>
    </source>
</evidence>
<accession>A0AAN8ZRI6</accession>
<reference evidence="3 4" key="1">
    <citation type="submission" date="2023-12" db="EMBL/GenBank/DDBJ databases">
        <title>A high-quality genome assembly for Dillenia turbinata (Dilleniales).</title>
        <authorList>
            <person name="Chanderbali A."/>
        </authorList>
    </citation>
    <scope>NUCLEOTIDE SEQUENCE [LARGE SCALE GENOMIC DNA]</scope>
    <source>
        <strain evidence="3">LSX21</strain>
        <tissue evidence="3">Leaf</tissue>
    </source>
</reference>
<feature type="region of interest" description="Disordered" evidence="1">
    <location>
        <begin position="1"/>
        <end position="38"/>
    </location>
</feature>
<evidence type="ECO:0000259" key="2">
    <source>
        <dbReference type="Pfam" id="PF14111"/>
    </source>
</evidence>
<gene>
    <name evidence="3" type="ORF">RJ641_025280</name>
</gene>
<dbReference type="Proteomes" id="UP001370490">
    <property type="component" value="Unassembled WGS sequence"/>
</dbReference>
<feature type="compositionally biased region" description="Basic and acidic residues" evidence="1">
    <location>
        <begin position="297"/>
        <end position="313"/>
    </location>
</feature>
<dbReference type="InterPro" id="IPR040256">
    <property type="entry name" value="At4g02000-like"/>
</dbReference>
<comment type="caution">
    <text evidence="3">The sequence shown here is derived from an EMBL/GenBank/DDBJ whole genome shotgun (WGS) entry which is preliminary data.</text>
</comment>
<feature type="region of interest" description="Disordered" evidence="1">
    <location>
        <begin position="295"/>
        <end position="318"/>
    </location>
</feature>